<dbReference type="EMBL" id="AB117788">
    <property type="protein sequence ID" value="BAD89983.1"/>
    <property type="molecule type" value="Genomic_DNA"/>
</dbReference>
<gene>
    <name evidence="1" type="ordered locus">At5g42800.1</name>
</gene>
<proteinExistence type="predicted"/>
<protein>
    <submittedName>
        <fullName evidence="1">Mutant protein of dihydroflavonol reductase</fullName>
    </submittedName>
</protein>
<sequence length="15" mass="1497">MVSQKETVCVTGASG</sequence>
<name>Q5DWV7_ARATH</name>
<accession>Q5DWV7</accession>
<evidence type="ECO:0000313" key="1">
    <source>
        <dbReference type="EMBL" id="BAD89983.1"/>
    </source>
</evidence>
<organism evidence="1">
    <name type="scientific">Arabidopsis thaliana</name>
    <name type="common">Mouse-ear cress</name>
    <dbReference type="NCBI Taxonomy" id="3702"/>
    <lineage>
        <taxon>Eukaryota</taxon>
        <taxon>Viridiplantae</taxon>
        <taxon>Streptophyta</taxon>
        <taxon>Embryophyta</taxon>
        <taxon>Tracheophyta</taxon>
        <taxon>Spermatophyta</taxon>
        <taxon>Magnoliopsida</taxon>
        <taxon>eudicotyledons</taxon>
        <taxon>Gunneridae</taxon>
        <taxon>Pentapetalae</taxon>
        <taxon>rosids</taxon>
        <taxon>malvids</taxon>
        <taxon>Brassicales</taxon>
        <taxon>Brassicaceae</taxon>
        <taxon>Camelineae</taxon>
        <taxon>Arabidopsis</taxon>
    </lineage>
</organism>
<reference evidence="1" key="1">
    <citation type="submission" date="2003-08" db="EMBL/GenBank/DDBJ databases">
        <title>Ion particle-induced heritable mutations in Arabidopsis thaliana.</title>
        <authorList>
            <person name="Shikazono N."/>
            <person name="Suzuki C."/>
            <person name="Kitamura S."/>
            <person name="Watanabe H."/>
            <person name="Tano S."/>
            <person name="Tanaka A."/>
        </authorList>
    </citation>
    <scope>NUCLEOTIDE SEQUENCE</scope>
</reference>